<evidence type="ECO:0000313" key="10">
    <source>
        <dbReference type="Proteomes" id="UP001187531"/>
    </source>
</evidence>
<comment type="similarity">
    <text evidence="2 8">Belongs to the SRP14 family.</text>
</comment>
<comment type="caution">
    <text evidence="9">The sequence shown here is derived from an EMBL/GenBank/DDBJ whole genome shotgun (WGS) entry which is preliminary data.</text>
</comment>
<evidence type="ECO:0000256" key="3">
    <source>
        <dbReference type="ARBA" id="ARBA00017926"/>
    </source>
</evidence>
<protein>
    <recommendedName>
        <fullName evidence="3 8">Signal recognition particle 14 kDa protein</fullName>
        <shortName evidence="8">SRP14</shortName>
    </recommendedName>
</protein>
<name>A0AA88HLU4_ARTSF</name>
<evidence type="ECO:0000256" key="7">
    <source>
        <dbReference type="ARBA" id="ARBA00023274"/>
    </source>
</evidence>
<keyword evidence="6 8" id="KW-0733">Signal recognition particle</keyword>
<comment type="subunit">
    <text evidence="8">Heterodimer with SRP9; binds RNA as heterodimer. Component of a signal recognition particle (SRP) complex that consists of a 7SL RNA molecule of 300 nucleotides and six protein subunits: SRP72, SRP68, SRP54, SRP19, SRP14 and SRP9.</text>
</comment>
<keyword evidence="4 8" id="KW-0963">Cytoplasm</keyword>
<evidence type="ECO:0000313" key="9">
    <source>
        <dbReference type="EMBL" id="KAK2707867.1"/>
    </source>
</evidence>
<feature type="non-terminal residue" evidence="9">
    <location>
        <position position="65"/>
    </location>
</feature>
<dbReference type="InterPro" id="IPR003210">
    <property type="entry name" value="Signal_recog_particle_SRP14"/>
</dbReference>
<comment type="function">
    <text evidence="8">Component of the signal recognition particle (SRP) complex, a ribonucleoprotein complex that mediates the cotranslational targeting of secretory and membrane proteins to the endoplasmic reticulum (ER). SRP9 together with SRP14 and the Alu portion of the SRP RNA, constitutes the elongation arrest domain of SRP. The complex of SRP9 and SRP14 is required for SRP RNA binding.</text>
</comment>
<evidence type="ECO:0000256" key="4">
    <source>
        <dbReference type="ARBA" id="ARBA00022490"/>
    </source>
</evidence>
<evidence type="ECO:0000256" key="2">
    <source>
        <dbReference type="ARBA" id="ARBA00010349"/>
    </source>
</evidence>
<sequence>FLTRLTLFYVNARERKPSLPVTLVMKRYDGRTKPTPKNPEMAEPPPEEYKCLYRAQLRKQKISTV</sequence>
<dbReference type="Proteomes" id="UP001187531">
    <property type="component" value="Unassembled WGS sequence"/>
</dbReference>
<dbReference type="GO" id="GO:0005786">
    <property type="term" value="C:signal recognition particle, endoplasmic reticulum targeting"/>
    <property type="evidence" value="ECO:0007669"/>
    <property type="project" value="UniProtKB-UniRule"/>
</dbReference>
<keyword evidence="10" id="KW-1185">Reference proteome</keyword>
<dbReference type="GO" id="GO:0006614">
    <property type="term" value="P:SRP-dependent cotranslational protein targeting to membrane"/>
    <property type="evidence" value="ECO:0007669"/>
    <property type="project" value="UniProtKB-UniRule"/>
</dbReference>
<keyword evidence="5 8" id="KW-0694">RNA-binding</keyword>
<accession>A0AA88HLU4</accession>
<reference evidence="9" key="1">
    <citation type="submission" date="2023-07" db="EMBL/GenBank/DDBJ databases">
        <title>Chromosome-level genome assembly of Artemia franciscana.</title>
        <authorList>
            <person name="Jo E."/>
        </authorList>
    </citation>
    <scope>NUCLEOTIDE SEQUENCE</scope>
    <source>
        <tissue evidence="9">Whole body</tissue>
    </source>
</reference>
<dbReference type="Pfam" id="PF02290">
    <property type="entry name" value="SRP14"/>
    <property type="match status" value="1"/>
</dbReference>
<dbReference type="GO" id="GO:0008312">
    <property type="term" value="F:7S RNA binding"/>
    <property type="evidence" value="ECO:0007669"/>
    <property type="project" value="UniProtKB-UniRule"/>
</dbReference>
<dbReference type="Gene3D" id="3.30.720.10">
    <property type="entry name" value="Signal recognition particle alu RNA binding heterodimer, srp9/1"/>
    <property type="match status" value="1"/>
</dbReference>
<dbReference type="GO" id="GO:0030942">
    <property type="term" value="F:endoplasmic reticulum signal peptide binding"/>
    <property type="evidence" value="ECO:0007669"/>
    <property type="project" value="UniProtKB-UniRule"/>
</dbReference>
<evidence type="ECO:0000256" key="5">
    <source>
        <dbReference type="ARBA" id="ARBA00022884"/>
    </source>
</evidence>
<dbReference type="PANTHER" id="PTHR12013">
    <property type="entry name" value="SIGNAL RECOGNITION PARTICLE 14 KD PROTEIN"/>
    <property type="match status" value="1"/>
</dbReference>
<proteinExistence type="inferred from homology"/>
<feature type="non-terminal residue" evidence="9">
    <location>
        <position position="1"/>
    </location>
</feature>
<dbReference type="InterPro" id="IPR009018">
    <property type="entry name" value="Signal_recog_particle_SRP9/14"/>
</dbReference>
<evidence type="ECO:0000256" key="6">
    <source>
        <dbReference type="ARBA" id="ARBA00023135"/>
    </source>
</evidence>
<dbReference type="SUPFAM" id="SSF54762">
    <property type="entry name" value="Signal recognition particle alu RNA binding heterodimer, SRP9/14"/>
    <property type="match status" value="1"/>
</dbReference>
<dbReference type="AlphaFoldDB" id="A0AA88HLU4"/>
<dbReference type="EMBL" id="JAVRJZ010000019">
    <property type="protein sequence ID" value="KAK2707867.1"/>
    <property type="molecule type" value="Genomic_DNA"/>
</dbReference>
<keyword evidence="7 8" id="KW-0687">Ribonucleoprotein</keyword>
<gene>
    <name evidence="9" type="ORF">QYM36_015520</name>
</gene>
<evidence type="ECO:0000256" key="8">
    <source>
        <dbReference type="RuleBase" id="RU368100"/>
    </source>
</evidence>
<evidence type="ECO:0000256" key="1">
    <source>
        <dbReference type="ARBA" id="ARBA00004496"/>
    </source>
</evidence>
<organism evidence="9 10">
    <name type="scientific">Artemia franciscana</name>
    <name type="common">Brine shrimp</name>
    <name type="synonym">Artemia sanfranciscana</name>
    <dbReference type="NCBI Taxonomy" id="6661"/>
    <lineage>
        <taxon>Eukaryota</taxon>
        <taxon>Metazoa</taxon>
        <taxon>Ecdysozoa</taxon>
        <taxon>Arthropoda</taxon>
        <taxon>Crustacea</taxon>
        <taxon>Branchiopoda</taxon>
        <taxon>Anostraca</taxon>
        <taxon>Artemiidae</taxon>
        <taxon>Artemia</taxon>
    </lineage>
</organism>
<comment type="subcellular location">
    <subcellularLocation>
        <location evidence="1 8">Cytoplasm</location>
    </subcellularLocation>
</comment>